<comment type="caution">
    <text evidence="2">The sequence shown here is derived from an EMBL/GenBank/DDBJ whole genome shotgun (WGS) entry which is preliminary data.</text>
</comment>
<dbReference type="InterPro" id="IPR013103">
    <property type="entry name" value="RVT_2"/>
</dbReference>
<evidence type="ECO:0000313" key="2">
    <source>
        <dbReference type="EMBL" id="POM71841.1"/>
    </source>
</evidence>
<protein>
    <recommendedName>
        <fullName evidence="1">Reverse transcriptase Ty1/copia-type domain-containing protein</fullName>
    </recommendedName>
</protein>
<dbReference type="OrthoDB" id="428194at2759"/>
<dbReference type="Pfam" id="PF07727">
    <property type="entry name" value="RVT_2"/>
    <property type="match status" value="1"/>
</dbReference>
<sequence length="386" mass="44161">MDNNPSAYGRIALGYHWLLDVKYKTDRSIDRFNARLVVQGNTQLYGIDYKKVFAPVARYESLRLLLALVTIQGLRLHQMDVSTAFLNGALRLSPPRQQIAAQTEIYSRGPNWISPEDKVLAKSWVMVSNDGVIGTYQPGNPYKKEHCLYLKRWKVKGVKHVLIFTIKNLGKLHYLLKMEIKRDLERKTLSLAQHKYINDLLDKFQMRDCTPVPTPQAKIVILQKGKTLTQEQIAAQPFDYRGIVGYLMYLVRGTRPVIAKGVRELSKNLSCYNKTHYRLELYTDSSFANAYEERKSVTNYASLHAGACITWKSMKQDYISLNTAESEFVAASEGVREAIHSSTKHIGIRHLHARDKHEEKSISITYCSTNDMIADTLAKPLSQIQY</sequence>
<name>A0A2P4Y214_9STRA</name>
<dbReference type="CDD" id="cd09272">
    <property type="entry name" value="RNase_HI_RT_Ty1"/>
    <property type="match status" value="1"/>
</dbReference>
<proteinExistence type="predicted"/>
<dbReference type="AlphaFoldDB" id="A0A2P4Y214"/>
<dbReference type="PANTHER" id="PTHR11439">
    <property type="entry name" value="GAG-POL-RELATED RETROTRANSPOSON"/>
    <property type="match status" value="1"/>
</dbReference>
<dbReference type="Proteomes" id="UP000237271">
    <property type="component" value="Unassembled WGS sequence"/>
</dbReference>
<gene>
    <name evidence="2" type="ORF">PHPALM_11535</name>
</gene>
<feature type="domain" description="Reverse transcriptase Ty1/copia-type" evidence="1">
    <location>
        <begin position="10"/>
        <end position="90"/>
    </location>
</feature>
<organism evidence="2 3">
    <name type="scientific">Phytophthora palmivora</name>
    <dbReference type="NCBI Taxonomy" id="4796"/>
    <lineage>
        <taxon>Eukaryota</taxon>
        <taxon>Sar</taxon>
        <taxon>Stramenopiles</taxon>
        <taxon>Oomycota</taxon>
        <taxon>Peronosporomycetes</taxon>
        <taxon>Peronosporales</taxon>
        <taxon>Peronosporaceae</taxon>
        <taxon>Phytophthora</taxon>
    </lineage>
</organism>
<evidence type="ECO:0000259" key="1">
    <source>
        <dbReference type="Pfam" id="PF07727"/>
    </source>
</evidence>
<evidence type="ECO:0000313" key="3">
    <source>
        <dbReference type="Proteomes" id="UP000237271"/>
    </source>
</evidence>
<accession>A0A2P4Y214</accession>
<reference evidence="2 3" key="1">
    <citation type="journal article" date="2017" name="Genome Biol. Evol.">
        <title>Phytophthora megakarya and P. palmivora, closely related causal agents of cacao black pod rot, underwent increases in genome sizes and gene numbers by different mechanisms.</title>
        <authorList>
            <person name="Ali S.S."/>
            <person name="Shao J."/>
            <person name="Lary D.J."/>
            <person name="Kronmiller B."/>
            <person name="Shen D."/>
            <person name="Strem M.D."/>
            <person name="Amoako-Attah I."/>
            <person name="Akrofi A.Y."/>
            <person name="Begoude B.A."/>
            <person name="Ten Hoopen G.M."/>
            <person name="Coulibaly K."/>
            <person name="Kebe B.I."/>
            <person name="Melnick R.L."/>
            <person name="Guiltinan M.J."/>
            <person name="Tyler B.M."/>
            <person name="Meinhardt L.W."/>
            <person name="Bailey B.A."/>
        </authorList>
    </citation>
    <scope>NUCLEOTIDE SEQUENCE [LARGE SCALE GENOMIC DNA]</scope>
    <source>
        <strain evidence="3">sbr112.9</strain>
    </source>
</reference>
<keyword evidence="3" id="KW-1185">Reference proteome</keyword>
<dbReference type="EMBL" id="NCKW01006400">
    <property type="protein sequence ID" value="POM71841.1"/>
    <property type="molecule type" value="Genomic_DNA"/>
</dbReference>